<dbReference type="SUPFAM" id="SSF52788">
    <property type="entry name" value="Phosphotyrosine protein phosphatases I"/>
    <property type="match status" value="1"/>
</dbReference>
<evidence type="ECO:0000259" key="7">
    <source>
        <dbReference type="SMART" id="SM00226"/>
    </source>
</evidence>
<dbReference type="Gene3D" id="3.40.50.2300">
    <property type="match status" value="1"/>
</dbReference>
<feature type="active site" evidence="5">
    <location>
        <position position="15"/>
    </location>
</feature>
<dbReference type="GO" id="GO:0004725">
    <property type="term" value="F:protein tyrosine phosphatase activity"/>
    <property type="evidence" value="ECO:0007669"/>
    <property type="project" value="UniProtKB-EC"/>
</dbReference>
<name>A0A4S3MC20_9RHOB</name>
<dbReference type="OrthoDB" id="9784339at2"/>
<dbReference type="Pfam" id="PF01451">
    <property type="entry name" value="LMWPc"/>
    <property type="match status" value="1"/>
</dbReference>
<dbReference type="PRINTS" id="PR00719">
    <property type="entry name" value="LMWPTPASE"/>
</dbReference>
<feature type="active site" description="Proton donor" evidence="5">
    <location>
        <position position="120"/>
    </location>
</feature>
<dbReference type="InterPro" id="IPR023485">
    <property type="entry name" value="Ptyr_pPase"/>
</dbReference>
<dbReference type="InterPro" id="IPR036196">
    <property type="entry name" value="Ptyr_pPase_sf"/>
</dbReference>
<comment type="similarity">
    <text evidence="1">Belongs to the low molecular weight phosphotyrosine protein phosphatase family.</text>
</comment>
<evidence type="ECO:0000313" key="8">
    <source>
        <dbReference type="EMBL" id="THD76379.1"/>
    </source>
</evidence>
<feature type="active site" description="Nucleophile" evidence="5">
    <location>
        <position position="9"/>
    </location>
</feature>
<keyword evidence="3" id="KW-0378">Hydrolase</keyword>
<keyword evidence="4" id="KW-0904">Protein phosphatase</keyword>
<dbReference type="InterPro" id="IPR017867">
    <property type="entry name" value="Tyr_phospatase_low_mol_wt"/>
</dbReference>
<evidence type="ECO:0000256" key="2">
    <source>
        <dbReference type="ARBA" id="ARBA00013064"/>
    </source>
</evidence>
<evidence type="ECO:0000313" key="9">
    <source>
        <dbReference type="Proteomes" id="UP000306113"/>
    </source>
</evidence>
<dbReference type="PANTHER" id="PTHR11717">
    <property type="entry name" value="LOW MOLECULAR WEIGHT PROTEIN TYROSINE PHOSPHATASE"/>
    <property type="match status" value="1"/>
</dbReference>
<sequence length="210" mass="22597">MTTRILLVCLGNICRSPAAEGVLRQLAPHLALDSAGTSSWHVGEAPYPPMQQAAHARGYDLSTLRARQVIPADFAVFDLILAMDETNLADLEAIRPTGNTTPLRLFAEFATQQTATSVPDPYYTRDFDGTLDLIEDAARGLLAKLCPWFLSDPNTRAAGPENFKFSGQNSSKEFCTAPLSPSAPNPNTARASVSSPAPPHSACRRTRSLA</sequence>
<evidence type="ECO:0000256" key="6">
    <source>
        <dbReference type="SAM" id="MobiDB-lite"/>
    </source>
</evidence>
<accession>A0A4S3MC20</accession>
<feature type="domain" description="Phosphotyrosine protein phosphatase I" evidence="7">
    <location>
        <begin position="3"/>
        <end position="144"/>
    </location>
</feature>
<evidence type="ECO:0000256" key="4">
    <source>
        <dbReference type="ARBA" id="ARBA00022912"/>
    </source>
</evidence>
<gene>
    <name evidence="8" type="ORF">E7681_00630</name>
</gene>
<reference evidence="8 9" key="1">
    <citation type="submission" date="2019-04" db="EMBL/GenBank/DDBJ databases">
        <title>Draft genome sequence of Youngimonas vesicularis.</title>
        <authorList>
            <person name="Hameed A."/>
        </authorList>
    </citation>
    <scope>NUCLEOTIDE SEQUENCE [LARGE SCALE GENOMIC DNA]</scope>
    <source>
        <strain evidence="8 9">CC-AMW-E</strain>
    </source>
</reference>
<dbReference type="CDD" id="cd16343">
    <property type="entry name" value="LMWPTP"/>
    <property type="match status" value="1"/>
</dbReference>
<dbReference type="AlphaFoldDB" id="A0A4S3MC20"/>
<keyword evidence="9" id="KW-1185">Reference proteome</keyword>
<evidence type="ECO:0000256" key="3">
    <source>
        <dbReference type="ARBA" id="ARBA00022801"/>
    </source>
</evidence>
<dbReference type="EC" id="3.1.3.48" evidence="2"/>
<comment type="caution">
    <text evidence="8">The sequence shown here is derived from an EMBL/GenBank/DDBJ whole genome shotgun (WGS) entry which is preliminary data.</text>
</comment>
<organism evidence="8 9">
    <name type="scientific">Thalassobius vesicularis</name>
    <dbReference type="NCBI Taxonomy" id="1294297"/>
    <lineage>
        <taxon>Bacteria</taxon>
        <taxon>Pseudomonadati</taxon>
        <taxon>Pseudomonadota</taxon>
        <taxon>Alphaproteobacteria</taxon>
        <taxon>Rhodobacterales</taxon>
        <taxon>Roseobacteraceae</taxon>
        <taxon>Thalassovita</taxon>
    </lineage>
</organism>
<protein>
    <recommendedName>
        <fullName evidence="2">protein-tyrosine-phosphatase</fullName>
        <ecNumber evidence="2">3.1.3.48</ecNumber>
    </recommendedName>
</protein>
<evidence type="ECO:0000256" key="5">
    <source>
        <dbReference type="PIRSR" id="PIRSR617867-1"/>
    </source>
</evidence>
<proteinExistence type="inferred from homology"/>
<dbReference type="Proteomes" id="UP000306113">
    <property type="component" value="Unassembled WGS sequence"/>
</dbReference>
<feature type="region of interest" description="Disordered" evidence="6">
    <location>
        <begin position="174"/>
        <end position="210"/>
    </location>
</feature>
<dbReference type="SMART" id="SM00226">
    <property type="entry name" value="LMWPc"/>
    <property type="match status" value="1"/>
</dbReference>
<dbReference type="PANTHER" id="PTHR11717:SF7">
    <property type="entry name" value="LOW MOLECULAR WEIGHT PHOSPHOTYROSINE PROTEIN PHOSPHATASE"/>
    <property type="match status" value="1"/>
</dbReference>
<dbReference type="EMBL" id="SSMD01000001">
    <property type="protein sequence ID" value="THD76379.1"/>
    <property type="molecule type" value="Genomic_DNA"/>
</dbReference>
<evidence type="ECO:0000256" key="1">
    <source>
        <dbReference type="ARBA" id="ARBA00011063"/>
    </source>
</evidence>
<dbReference type="InterPro" id="IPR050438">
    <property type="entry name" value="LMW_PTPase"/>
</dbReference>